<sequence length="350" mass="38380">MIVLRTLLPWLMALAFLVTGAAAQEMEDRAEFGSGETRLLLRSTTDIAILRPVIQLFADRNPDLTIVYEQWGSNDLFALSRAGCREESEPADAVFSSAVQHMVWLVNAACARQVQSPLASALPPARRWRNELWGITTEPAVIVYNKAAISGAEVPRTRFALLDAMRTRPEFFRGRIATYDIGASGLGFLFAYADSLEATSFGSLLEGFARIEAVATCCSAEIIRGVAEGRYLMAYNVLGSYVLGDQSAEIGFILPEDYTLLLSRAYMIPRQARQPEAAERLLDFLLSTPVQAQLADAGLVSPIDDAENGLAPSARRFIPLSPALLVAMDRNRRAALFAIWDDAFRRATGP</sequence>
<dbReference type="PANTHER" id="PTHR30006">
    <property type="entry name" value="THIAMINE-BINDING PERIPLASMIC PROTEIN-RELATED"/>
    <property type="match status" value="1"/>
</dbReference>
<evidence type="ECO:0000313" key="2">
    <source>
        <dbReference type="Proteomes" id="UP000030960"/>
    </source>
</evidence>
<proteinExistence type="predicted"/>
<evidence type="ECO:0000313" key="1">
    <source>
        <dbReference type="EMBL" id="KHQ51383.1"/>
    </source>
</evidence>
<gene>
    <name evidence="1" type="ORF">OA50_04164</name>
</gene>
<comment type="caution">
    <text evidence="1">The sequence shown here is derived from an EMBL/GenBank/DDBJ whole genome shotgun (WGS) entry which is preliminary data.</text>
</comment>
<dbReference type="Proteomes" id="UP000030960">
    <property type="component" value="Unassembled WGS sequence"/>
</dbReference>
<accession>A0A0B3RXD8</accession>
<dbReference type="STRING" id="561184.SAMN05216376_11391"/>
<dbReference type="Gene3D" id="3.40.190.10">
    <property type="entry name" value="Periplasmic binding protein-like II"/>
    <property type="match status" value="2"/>
</dbReference>
<keyword evidence="2" id="KW-1185">Reference proteome</keyword>
<dbReference type="Pfam" id="PF13343">
    <property type="entry name" value="SBP_bac_6"/>
    <property type="match status" value="1"/>
</dbReference>
<organism evidence="1 2">
    <name type="scientific">Mameliella alba</name>
    <dbReference type="NCBI Taxonomy" id="561184"/>
    <lineage>
        <taxon>Bacteria</taxon>
        <taxon>Pseudomonadati</taxon>
        <taxon>Pseudomonadota</taxon>
        <taxon>Alphaproteobacteria</taxon>
        <taxon>Rhodobacterales</taxon>
        <taxon>Roseobacteraceae</taxon>
        <taxon>Mameliella</taxon>
    </lineage>
</organism>
<dbReference type="EMBL" id="JSUQ01000018">
    <property type="protein sequence ID" value="KHQ51383.1"/>
    <property type="molecule type" value="Genomic_DNA"/>
</dbReference>
<dbReference type="RefSeq" id="WP_043144860.1">
    <property type="nucleotide sequence ID" value="NZ_AP022337.1"/>
</dbReference>
<dbReference type="SUPFAM" id="SSF53850">
    <property type="entry name" value="Periplasmic binding protein-like II"/>
    <property type="match status" value="1"/>
</dbReference>
<reference evidence="1 2" key="1">
    <citation type="submission" date="2014-10" db="EMBL/GenBank/DDBJ databases">
        <title>Genome sequence of Ponticoccus sp. strain UMTAT08 isolated from clonal culture of toxic dinoflagellate Alexandrium tamiyavanichii.</title>
        <authorList>
            <person name="Gan H.Y."/>
            <person name="Muhd D.-D."/>
            <person name="Mohd Noor M.E."/>
            <person name="Yeong Y.S."/>
            <person name="Usup G."/>
        </authorList>
    </citation>
    <scope>NUCLEOTIDE SEQUENCE [LARGE SCALE GENOMIC DNA]</scope>
    <source>
        <strain evidence="1 2">UMTAT08</strain>
    </source>
</reference>
<dbReference type="OrthoDB" id="8673316at2"/>
<dbReference type="AlphaFoldDB" id="A0A0B3RXD8"/>
<dbReference type="PATRIC" id="fig|1515334.3.peg.4199"/>
<dbReference type="GO" id="GO:0030288">
    <property type="term" value="C:outer membrane-bounded periplasmic space"/>
    <property type="evidence" value="ECO:0007669"/>
    <property type="project" value="TreeGrafter"/>
</dbReference>
<name>A0A0B3RXD8_9RHOB</name>
<protein>
    <submittedName>
        <fullName evidence="1">Extracellular solute-binding protein family 1</fullName>
    </submittedName>
</protein>
<dbReference type="PANTHER" id="PTHR30006:SF25">
    <property type="entry name" value="PHOSPHOGLYCERATE TRANSPORT REGULATORY PROTEIN PGTC"/>
    <property type="match status" value="1"/>
</dbReference>